<comment type="caution">
    <text evidence="2">The sequence shown here is derived from an EMBL/GenBank/DDBJ whole genome shotgun (WGS) entry which is preliminary data.</text>
</comment>
<reference evidence="2 3" key="1">
    <citation type="journal article" date="2018" name="Nat. Ecol. Evol.">
        <title>Shark genomes provide insights into elasmobranch evolution and the origin of vertebrates.</title>
        <authorList>
            <person name="Hara Y"/>
            <person name="Yamaguchi K"/>
            <person name="Onimaru K"/>
            <person name="Kadota M"/>
            <person name="Koyanagi M"/>
            <person name="Keeley SD"/>
            <person name="Tatsumi K"/>
            <person name="Tanaka K"/>
            <person name="Motone F"/>
            <person name="Kageyama Y"/>
            <person name="Nozu R"/>
            <person name="Adachi N"/>
            <person name="Nishimura O"/>
            <person name="Nakagawa R"/>
            <person name="Tanegashima C"/>
            <person name="Kiyatake I"/>
            <person name="Matsumoto R"/>
            <person name="Murakumo K"/>
            <person name="Nishida K"/>
            <person name="Terakita A"/>
            <person name="Kuratani S"/>
            <person name="Sato K"/>
            <person name="Hyodo S Kuraku.S."/>
        </authorList>
    </citation>
    <scope>NUCLEOTIDE SEQUENCE [LARGE SCALE GENOMIC DNA]</scope>
</reference>
<evidence type="ECO:0000256" key="1">
    <source>
        <dbReference type="SAM" id="MobiDB-lite"/>
    </source>
</evidence>
<organism evidence="2 3">
    <name type="scientific">Chiloscyllium punctatum</name>
    <name type="common">Brownbanded bambooshark</name>
    <name type="synonym">Hemiscyllium punctatum</name>
    <dbReference type="NCBI Taxonomy" id="137246"/>
    <lineage>
        <taxon>Eukaryota</taxon>
        <taxon>Metazoa</taxon>
        <taxon>Chordata</taxon>
        <taxon>Craniata</taxon>
        <taxon>Vertebrata</taxon>
        <taxon>Chondrichthyes</taxon>
        <taxon>Elasmobranchii</taxon>
        <taxon>Galeomorphii</taxon>
        <taxon>Galeoidea</taxon>
        <taxon>Orectolobiformes</taxon>
        <taxon>Hemiscylliidae</taxon>
        <taxon>Chiloscyllium</taxon>
    </lineage>
</organism>
<evidence type="ECO:0000313" key="2">
    <source>
        <dbReference type="EMBL" id="GCC36333.1"/>
    </source>
</evidence>
<accession>A0A401T105</accession>
<name>A0A401T105_CHIPU</name>
<feature type="compositionally biased region" description="Basic and acidic residues" evidence="1">
    <location>
        <begin position="87"/>
        <end position="102"/>
    </location>
</feature>
<dbReference type="EMBL" id="BEZZ01000815">
    <property type="protein sequence ID" value="GCC36333.1"/>
    <property type="molecule type" value="Genomic_DNA"/>
</dbReference>
<protein>
    <submittedName>
        <fullName evidence="2">Uncharacterized protein</fullName>
    </submittedName>
</protein>
<feature type="region of interest" description="Disordered" evidence="1">
    <location>
        <begin position="69"/>
        <end position="102"/>
    </location>
</feature>
<keyword evidence="3" id="KW-1185">Reference proteome</keyword>
<sequence>MRSPVAARRNDWRLVHRQLLEQDRGNEFTSHLMKKFASIGSQAVARRTEQKWVHRTLFGKEKLGMVRRTLQAEQSRDGRNRQLLGKPSEDKSKAVALRTERL</sequence>
<evidence type="ECO:0000313" key="3">
    <source>
        <dbReference type="Proteomes" id="UP000287033"/>
    </source>
</evidence>
<dbReference type="Proteomes" id="UP000287033">
    <property type="component" value="Unassembled WGS sequence"/>
</dbReference>
<dbReference type="AlphaFoldDB" id="A0A401T105"/>
<proteinExistence type="predicted"/>
<gene>
    <name evidence="2" type="ORF">chiPu_0014827</name>
</gene>